<dbReference type="OrthoDB" id="482456at2"/>
<dbReference type="STRING" id="1544413.Clow_01448"/>
<accession>A0A0Q1E0U7</accession>
<gene>
    <name evidence="3" type="primary">sirB</name>
    <name evidence="3" type="ORF">Clow_01448</name>
</gene>
<evidence type="ECO:0000256" key="2">
    <source>
        <dbReference type="ARBA" id="ARBA00023239"/>
    </source>
</evidence>
<evidence type="ECO:0000256" key="1">
    <source>
        <dbReference type="ARBA" id="ARBA00022723"/>
    </source>
</evidence>
<dbReference type="EMBL" id="LKEV01000004">
    <property type="protein sequence ID" value="KQB86095.1"/>
    <property type="molecule type" value="Genomic_DNA"/>
</dbReference>
<dbReference type="CDD" id="cd03416">
    <property type="entry name" value="CbiX_SirB_N"/>
    <property type="match status" value="1"/>
</dbReference>
<protein>
    <submittedName>
        <fullName evidence="3">Sirohydrochlorin ferrochelatase</fullName>
        <ecNumber evidence="3">4.99.1.4</ecNumber>
    </submittedName>
</protein>
<dbReference type="SUPFAM" id="SSF53800">
    <property type="entry name" value="Chelatase"/>
    <property type="match status" value="1"/>
</dbReference>
<dbReference type="RefSeq" id="WP_082418584.1">
    <property type="nucleotide sequence ID" value="NZ_JAUSQY010000001.1"/>
</dbReference>
<dbReference type="InterPro" id="IPR002762">
    <property type="entry name" value="CbiX-like"/>
</dbReference>
<sequence length="224" mass="24078">MTLITLAHGSRHEGTAAVIDNLTAAAGSCLGETAVSAYLELQRPVLRDVVTELARQGHRHAIVVPLLFTDAYHARHDAPRALHDASDLGVQLMLAPPLGLGDEIASLLVQVIKEDTDSPIHVVLWAVGSSDQVANERMRALGVTVAKRAGYSVTTLFATRGGLEALQKITQKYSRVHLLPLFVAPGLLFDLAMNSGCAFSYSLPLGSRLAEVVARRYEHARRSG</sequence>
<comment type="caution">
    <text evidence="3">The sequence shown here is derived from an EMBL/GenBank/DDBJ whole genome shotgun (WGS) entry which is preliminary data.</text>
</comment>
<dbReference type="GO" id="GO:0051266">
    <property type="term" value="F:sirohydrochlorin ferrochelatase activity"/>
    <property type="evidence" value="ECO:0007669"/>
    <property type="project" value="UniProtKB-EC"/>
</dbReference>
<dbReference type="InterPro" id="IPR050963">
    <property type="entry name" value="Sirohydro_Cobaltochel/CbiX"/>
</dbReference>
<organism evidence="3 4">
    <name type="scientific">Corynebacterium lowii</name>
    <dbReference type="NCBI Taxonomy" id="1544413"/>
    <lineage>
        <taxon>Bacteria</taxon>
        <taxon>Bacillati</taxon>
        <taxon>Actinomycetota</taxon>
        <taxon>Actinomycetes</taxon>
        <taxon>Mycobacteriales</taxon>
        <taxon>Corynebacteriaceae</taxon>
        <taxon>Corynebacterium</taxon>
    </lineage>
</organism>
<name>A0A0Q1E0U7_9CORY</name>
<proteinExistence type="predicted"/>
<dbReference type="Proteomes" id="UP000050488">
    <property type="component" value="Unassembled WGS sequence"/>
</dbReference>
<keyword evidence="1" id="KW-0479">Metal-binding</keyword>
<dbReference type="Gene3D" id="3.40.50.1400">
    <property type="match status" value="2"/>
</dbReference>
<dbReference type="AlphaFoldDB" id="A0A0Q1E0U7"/>
<evidence type="ECO:0000313" key="4">
    <source>
        <dbReference type="Proteomes" id="UP000050488"/>
    </source>
</evidence>
<dbReference type="GO" id="GO:0046872">
    <property type="term" value="F:metal ion binding"/>
    <property type="evidence" value="ECO:0007669"/>
    <property type="project" value="UniProtKB-KW"/>
</dbReference>
<dbReference type="PATRIC" id="fig|1544413.3.peg.1450"/>
<dbReference type="PANTHER" id="PTHR33542">
    <property type="entry name" value="SIROHYDROCHLORIN FERROCHELATASE, CHLOROPLASTIC"/>
    <property type="match status" value="1"/>
</dbReference>
<dbReference type="Pfam" id="PF01903">
    <property type="entry name" value="CbiX"/>
    <property type="match status" value="1"/>
</dbReference>
<dbReference type="EC" id="4.99.1.4" evidence="3"/>
<reference evidence="3 4" key="1">
    <citation type="submission" date="2015-10" db="EMBL/GenBank/DDBJ databases">
        <title>Corynebacteirum lowii and Corynebacterium oculi species nova, derived from human clinical disease and and emended description of Corynebacterium mastiditis.</title>
        <authorList>
            <person name="Bernard K."/>
            <person name="Pacheco A.L."/>
            <person name="Mcdougall C."/>
            <person name="Burtx T."/>
            <person name="Weibe D."/>
            <person name="Tyler S."/>
            <person name="Olson A.B."/>
            <person name="Cnockaert M."/>
            <person name="Eguchi H."/>
            <person name="Kuwahara T."/>
            <person name="Nakayama-Imaohji H."/>
            <person name="Boudewijins M."/>
            <person name="Van Hoecke F."/>
            <person name="Bernier A.-M."/>
            <person name="Vandamme P."/>
        </authorList>
    </citation>
    <scope>NUCLEOTIDE SEQUENCE [LARGE SCALE GENOMIC DNA]</scope>
    <source>
        <strain evidence="3 4">NML 130206</strain>
    </source>
</reference>
<keyword evidence="2 3" id="KW-0456">Lyase</keyword>
<dbReference type="PANTHER" id="PTHR33542:SF5">
    <property type="entry name" value="FERROCHELATASE CHE1"/>
    <property type="match status" value="1"/>
</dbReference>
<keyword evidence="4" id="KW-1185">Reference proteome</keyword>
<evidence type="ECO:0000313" key="3">
    <source>
        <dbReference type="EMBL" id="KQB86095.1"/>
    </source>
</evidence>